<accession>A0A5B9GJI6</accession>
<evidence type="ECO:0000259" key="3">
    <source>
        <dbReference type="Pfam" id="PF22725"/>
    </source>
</evidence>
<dbReference type="AlphaFoldDB" id="A0A5B9GJI6"/>
<evidence type="ECO:0000313" key="5">
    <source>
        <dbReference type="Proteomes" id="UP000287027"/>
    </source>
</evidence>
<dbReference type="InterPro" id="IPR008354">
    <property type="entry name" value="Glc-Fru_OxRdtase_bac"/>
</dbReference>
<evidence type="ECO:0000259" key="2">
    <source>
        <dbReference type="Pfam" id="PF01408"/>
    </source>
</evidence>
<reference evidence="4 5" key="1">
    <citation type="submission" date="2019-08" db="EMBL/GenBank/DDBJ databases">
        <title>Acetobacter oryzioeni sp. nov., isolated from Korean rice wine vinegar.</title>
        <authorList>
            <person name="Baek J.H."/>
            <person name="Kim K.H."/>
            <person name="Jeon C.O."/>
            <person name="Han D.M."/>
        </authorList>
    </citation>
    <scope>NUCLEOTIDE SEQUENCE [LARGE SCALE GENOMIC DNA]</scope>
    <source>
        <strain evidence="4 5">B6</strain>
    </source>
</reference>
<feature type="domain" description="GFO/IDH/MocA-like oxidoreductase" evidence="3">
    <location>
        <begin position="145"/>
        <end position="256"/>
    </location>
</feature>
<organism evidence="4 5">
    <name type="scientific">Acetobacter oryzoeni</name>
    <dbReference type="NCBI Taxonomy" id="2500548"/>
    <lineage>
        <taxon>Bacteria</taxon>
        <taxon>Pseudomonadati</taxon>
        <taxon>Pseudomonadota</taxon>
        <taxon>Alphaproteobacteria</taxon>
        <taxon>Acetobacterales</taxon>
        <taxon>Acetobacteraceae</taxon>
        <taxon>Acetobacter</taxon>
    </lineage>
</organism>
<dbReference type="Gene3D" id="3.30.360.10">
    <property type="entry name" value="Dihydrodipicolinate Reductase, domain 2"/>
    <property type="match status" value="1"/>
</dbReference>
<dbReference type="InterPro" id="IPR000683">
    <property type="entry name" value="Gfo/Idh/MocA-like_OxRdtase_N"/>
</dbReference>
<dbReference type="InterPro" id="IPR036291">
    <property type="entry name" value="NAD(P)-bd_dom_sf"/>
</dbReference>
<protein>
    <submittedName>
        <fullName evidence="4">Gfo/Idh/MocA family oxidoreductase</fullName>
    </submittedName>
</protein>
<evidence type="ECO:0000313" key="4">
    <source>
        <dbReference type="EMBL" id="QEE85384.1"/>
    </source>
</evidence>
<dbReference type="InterPro" id="IPR050463">
    <property type="entry name" value="Gfo/Idh/MocA_oxidrdct_glycsds"/>
</dbReference>
<name>A0A5B9GJI6_9PROT</name>
<dbReference type="Pfam" id="PF22725">
    <property type="entry name" value="GFO_IDH_MocA_C3"/>
    <property type="match status" value="1"/>
</dbReference>
<feature type="domain" description="Gfo/Idh/MocA-like oxidoreductase N-terminal" evidence="2">
    <location>
        <begin position="10"/>
        <end position="129"/>
    </location>
</feature>
<dbReference type="Proteomes" id="UP000287027">
    <property type="component" value="Chromosome"/>
</dbReference>
<dbReference type="SUPFAM" id="SSF55347">
    <property type="entry name" value="Glyceraldehyde-3-phosphate dehydrogenase-like, C-terminal domain"/>
    <property type="match status" value="1"/>
</dbReference>
<dbReference type="RefSeq" id="WP_128105379.1">
    <property type="nucleotide sequence ID" value="NZ_CP042808.1"/>
</dbReference>
<dbReference type="Gene3D" id="3.40.50.720">
    <property type="entry name" value="NAD(P)-binding Rossmann-like Domain"/>
    <property type="match status" value="1"/>
</dbReference>
<dbReference type="GO" id="GO:0000166">
    <property type="term" value="F:nucleotide binding"/>
    <property type="evidence" value="ECO:0007669"/>
    <property type="project" value="InterPro"/>
</dbReference>
<proteinExistence type="predicted"/>
<dbReference type="PANTHER" id="PTHR43818">
    <property type="entry name" value="BCDNA.GH03377"/>
    <property type="match status" value="1"/>
</dbReference>
<dbReference type="Pfam" id="PF01408">
    <property type="entry name" value="GFO_IDH_MocA"/>
    <property type="match status" value="1"/>
</dbReference>
<keyword evidence="1" id="KW-0560">Oxidoreductase</keyword>
<dbReference type="PANTHER" id="PTHR43818:SF11">
    <property type="entry name" value="BCDNA.GH03377"/>
    <property type="match status" value="1"/>
</dbReference>
<dbReference type="GO" id="GO:0016491">
    <property type="term" value="F:oxidoreductase activity"/>
    <property type="evidence" value="ECO:0007669"/>
    <property type="project" value="UniProtKB-KW"/>
</dbReference>
<keyword evidence="5" id="KW-1185">Reference proteome</keyword>
<dbReference type="SUPFAM" id="SSF51735">
    <property type="entry name" value="NAD(P)-binding Rossmann-fold domains"/>
    <property type="match status" value="1"/>
</dbReference>
<dbReference type="EMBL" id="CP042808">
    <property type="protein sequence ID" value="QEE85384.1"/>
    <property type="molecule type" value="Genomic_DNA"/>
</dbReference>
<evidence type="ECO:0000256" key="1">
    <source>
        <dbReference type="ARBA" id="ARBA00023002"/>
    </source>
</evidence>
<sequence>MHQLIHDKKIRYAVIGCGQISQQSFIPGIARATNSTLAALVTGDMKKAEALEARYGVRVWHYDELPDLLASGEIDAVYLATPNGLHRQYAVPVLEAGLHLLLEKPMATSVEDCEAILQAQRIGGGKLMIAYRLHCEPGTVELVSRCRNGDFGTLVGFSSVFGQDVSQSNHRAHGGYWSGPVPDLGNYPINAVRHMFGAEPVEVTAVGVCTPDRDFNFDDTVSVILRFADGRIADFTVSYACAPVEGLTLFGSRGSVKVGPCYTFGSSVAITYSTLIDGKKDHHTYGPVEQFGGETFYFSECILNDRNPEPDGEDGLRDVRVLEAVEAALITGKPQSLPPLAAREGIQREQMVILPPVEDEPSDSDLIGVMAQAVS</sequence>
<dbReference type="PRINTS" id="PR01775">
    <property type="entry name" value="GLFROXRDTASE"/>
</dbReference>
<gene>
    <name evidence="4" type="ORF">EOV40_006375</name>
</gene>
<dbReference type="KEGG" id="aoy:EOV40_006375"/>
<dbReference type="InterPro" id="IPR055170">
    <property type="entry name" value="GFO_IDH_MocA-like_dom"/>
</dbReference>